<dbReference type="Proteomes" id="UP000255534">
    <property type="component" value="Unassembled WGS sequence"/>
</dbReference>
<keyword evidence="1" id="KW-1133">Transmembrane helix</keyword>
<evidence type="ECO:0000256" key="1">
    <source>
        <dbReference type="SAM" id="Phobius"/>
    </source>
</evidence>
<dbReference type="AlphaFoldDB" id="A0A379UN25"/>
<protein>
    <submittedName>
        <fullName evidence="2">Inner membrane protein YbhQ</fullName>
    </submittedName>
</protein>
<keyword evidence="1" id="KW-0812">Transmembrane</keyword>
<gene>
    <name evidence="2" type="primary">ybhN_1</name>
    <name evidence="2" type="ORF">NCTC5798_00347</name>
</gene>
<evidence type="ECO:0000313" key="3">
    <source>
        <dbReference type="Proteomes" id="UP000255534"/>
    </source>
</evidence>
<accession>A0A379UN25</accession>
<reference evidence="2 3" key="1">
    <citation type="submission" date="2018-06" db="EMBL/GenBank/DDBJ databases">
        <authorList>
            <consortium name="Pathogen Informatics"/>
            <person name="Doyle S."/>
        </authorList>
    </citation>
    <scope>NUCLEOTIDE SEQUENCE [LARGE SCALE GENOMIC DNA]</scope>
    <source>
        <strain evidence="2 3">NCTC5798</strain>
    </source>
</reference>
<evidence type="ECO:0000313" key="2">
    <source>
        <dbReference type="EMBL" id="SUG69283.1"/>
    </source>
</evidence>
<organism evidence="2 3">
    <name type="scientific">Salmonella enterica I</name>
    <dbReference type="NCBI Taxonomy" id="59201"/>
    <lineage>
        <taxon>Bacteria</taxon>
        <taxon>Pseudomonadati</taxon>
        <taxon>Pseudomonadota</taxon>
        <taxon>Gammaproteobacteria</taxon>
        <taxon>Enterobacterales</taxon>
        <taxon>Enterobacteriaceae</taxon>
        <taxon>Salmonella</taxon>
    </lineage>
</organism>
<name>A0A379UN25_SALET</name>
<keyword evidence="1" id="KW-0472">Membrane</keyword>
<dbReference type="EMBL" id="UGXK01000001">
    <property type="protein sequence ID" value="SUG69283.1"/>
    <property type="molecule type" value="Genomic_DNA"/>
</dbReference>
<proteinExistence type="predicted"/>
<feature type="transmembrane region" description="Helical" evidence="1">
    <location>
        <begin position="88"/>
        <end position="104"/>
    </location>
</feature>
<sequence>MEIRAAADGDLQRELDGDGRHHLAADGSGCELFSLCWAYCWCEPVSRASSCIFRQASACWEAVFLALLAGEHTSQGTIIAPCSHTACFTYFIPLLLALVCYLILESRAKKLRAKNERAMAK</sequence>